<protein>
    <submittedName>
        <fullName evidence="1">Amino-acid racemase</fullName>
    </submittedName>
</protein>
<name>A0A855WUW0_9BACT</name>
<evidence type="ECO:0000313" key="2">
    <source>
        <dbReference type="Proteomes" id="UP000250918"/>
    </source>
</evidence>
<proteinExistence type="predicted"/>
<feature type="non-terminal residue" evidence="1">
    <location>
        <position position="158"/>
    </location>
</feature>
<dbReference type="EMBL" id="PQAP01000232">
    <property type="protein sequence ID" value="PWB67774.1"/>
    <property type="molecule type" value="Genomic_DNA"/>
</dbReference>
<dbReference type="AlphaFoldDB" id="A0A855WUW0"/>
<gene>
    <name evidence="1" type="ORF">C3F09_12900</name>
</gene>
<dbReference type="Proteomes" id="UP000250918">
    <property type="component" value="Unassembled WGS sequence"/>
</dbReference>
<accession>A0A855WUW0</accession>
<comment type="caution">
    <text evidence="1">The sequence shown here is derived from an EMBL/GenBank/DDBJ whole genome shotgun (WGS) entry which is preliminary data.</text>
</comment>
<evidence type="ECO:0000313" key="1">
    <source>
        <dbReference type="EMBL" id="PWB67774.1"/>
    </source>
</evidence>
<reference evidence="1 2" key="1">
    <citation type="journal article" date="2018" name="ISME J.">
        <title>A methanotrophic archaeon couples anaerobic oxidation of methane to Fe(III) reduction.</title>
        <authorList>
            <person name="Cai C."/>
            <person name="Leu A.O."/>
            <person name="Xie G.J."/>
            <person name="Guo J."/>
            <person name="Feng Y."/>
            <person name="Zhao J.X."/>
            <person name="Tyson G.W."/>
            <person name="Yuan Z."/>
            <person name="Hu S."/>
        </authorList>
    </citation>
    <scope>NUCLEOTIDE SEQUENCE [LARGE SCALE GENOMIC DNA]</scope>
    <source>
        <strain evidence="1">FeB_12</strain>
    </source>
</reference>
<organism evidence="1 2">
    <name type="scientific">candidate division GN15 bacterium</name>
    <dbReference type="NCBI Taxonomy" id="2072418"/>
    <lineage>
        <taxon>Bacteria</taxon>
        <taxon>candidate division GN15</taxon>
    </lineage>
</organism>
<sequence>MNVSFSIVESVDWAKLDSFPDRTLFQTKPWLDFVVEAQHASPVILEAFINNQPVGFFTGLIVKTGGVRILGSPFPGWTTSYLGFNLNRDIDRSALLEPLAKFAFRELGCWHVELMDRHLTVPQVDTLGWKFRLFQNTEIDLAPSEEDIWDRLKGSCRT</sequence>